<name>A0AA39CNJ5_9EURO</name>
<dbReference type="Pfam" id="PF01371">
    <property type="entry name" value="Trp_repressor"/>
    <property type="match status" value="1"/>
</dbReference>
<protein>
    <recommendedName>
        <fullName evidence="2">DNA-binding transcriptional regulator</fullName>
    </recommendedName>
</protein>
<dbReference type="InterPro" id="IPR038116">
    <property type="entry name" value="TrpR-like_sf"/>
</dbReference>
<organism evidence="1">
    <name type="scientific">Knufia peltigerae</name>
    <dbReference type="NCBI Taxonomy" id="1002370"/>
    <lineage>
        <taxon>Eukaryota</taxon>
        <taxon>Fungi</taxon>
        <taxon>Dikarya</taxon>
        <taxon>Ascomycota</taxon>
        <taxon>Pezizomycotina</taxon>
        <taxon>Eurotiomycetes</taxon>
        <taxon>Chaetothyriomycetidae</taxon>
        <taxon>Chaetothyriales</taxon>
        <taxon>Trichomeriaceae</taxon>
        <taxon>Knufia</taxon>
    </lineage>
</organism>
<dbReference type="InterPro" id="IPR013368">
    <property type="entry name" value="YecD_YerC"/>
</dbReference>
<dbReference type="GO" id="GO:0003700">
    <property type="term" value="F:DNA-binding transcription factor activity"/>
    <property type="evidence" value="ECO:0007669"/>
    <property type="project" value="InterPro"/>
</dbReference>
<dbReference type="NCBIfam" id="TIGR02531">
    <property type="entry name" value="yecD_yerC"/>
    <property type="match status" value="1"/>
</dbReference>
<dbReference type="PANTHER" id="PTHR40080">
    <property type="entry name" value="LMO1763 PROTEIN"/>
    <property type="match status" value="1"/>
</dbReference>
<dbReference type="SUPFAM" id="SSF48295">
    <property type="entry name" value="TrpR-like"/>
    <property type="match status" value="1"/>
</dbReference>
<dbReference type="AlphaFoldDB" id="A0AA39CNJ5"/>
<reference evidence="1" key="1">
    <citation type="submission" date="2022-10" db="EMBL/GenBank/DDBJ databases">
        <title>Culturing micro-colonial fungi from biological soil crusts in the Mojave desert and describing Neophaeococcomyces mojavensis, and introducing the new genera and species Taxawa tesnikishii.</title>
        <authorList>
            <person name="Kurbessoian T."/>
            <person name="Stajich J.E."/>
        </authorList>
    </citation>
    <scope>NUCLEOTIDE SEQUENCE</scope>
    <source>
        <strain evidence="1">TK_35</strain>
    </source>
</reference>
<evidence type="ECO:0000313" key="1">
    <source>
        <dbReference type="EMBL" id="KAJ9615953.1"/>
    </source>
</evidence>
<dbReference type="GO" id="GO:0043565">
    <property type="term" value="F:sequence-specific DNA binding"/>
    <property type="evidence" value="ECO:0007669"/>
    <property type="project" value="InterPro"/>
</dbReference>
<evidence type="ECO:0008006" key="2">
    <source>
        <dbReference type="Google" id="ProtNLM"/>
    </source>
</evidence>
<accession>A0AA39CNJ5</accession>
<gene>
    <name evidence="1" type="ORF">H2204_014228</name>
</gene>
<dbReference type="EMBL" id="JAPDRN010000177">
    <property type="protein sequence ID" value="KAJ9615953.1"/>
    <property type="molecule type" value="Genomic_DNA"/>
</dbReference>
<proteinExistence type="predicted"/>
<dbReference type="PANTHER" id="PTHR40080:SF1">
    <property type="entry name" value="TRPR-LIKE PROTEIN YERC_YECD"/>
    <property type="match status" value="1"/>
</dbReference>
<comment type="caution">
    <text evidence="1">The sequence shown here is derived from an EMBL/GenBank/DDBJ whole genome shotgun (WGS) entry which is preliminary data.</text>
</comment>
<sequence length="224" mass="24530">MLLLLAGCQSDPALRSTRIGPAHYQLVVDRCHVIDRAQLERDLQALAARACPGRAGALQNLQSHPSRQGSLFGECLRRGALQAEHPNAHRPVGVFVSAARFRGQIRFPWENGSDPMASRVLSVKARPDIAAKDPQADLDALAQAFAALREPEQVVAFLRDLCTPAELEAMADRWKVVPLLQQGVPYREIHERTGVSVTTTGRVARTLEHGHRGYAAAVDRLASR</sequence>
<dbReference type="Gene3D" id="1.10.1270.10">
    <property type="entry name" value="TrpR-like"/>
    <property type="match status" value="1"/>
</dbReference>
<dbReference type="InterPro" id="IPR000831">
    <property type="entry name" value="Trp_repress"/>
</dbReference>
<dbReference type="InterPro" id="IPR010921">
    <property type="entry name" value="Trp_repressor/repl_initiator"/>
</dbReference>